<gene>
    <name evidence="10" type="ORF">ACFPCY_23995</name>
</gene>
<evidence type="ECO:0000256" key="4">
    <source>
        <dbReference type="ARBA" id="ARBA00022960"/>
    </source>
</evidence>
<feature type="transmembrane region" description="Helical" evidence="9">
    <location>
        <begin position="74"/>
        <end position="93"/>
    </location>
</feature>
<dbReference type="InterPro" id="IPR051050">
    <property type="entry name" value="Lipid_II_flippase_MurJ/MviN"/>
</dbReference>
<feature type="transmembrane region" description="Helical" evidence="9">
    <location>
        <begin position="105"/>
        <end position="127"/>
    </location>
</feature>
<protein>
    <submittedName>
        <fullName evidence="10">Lipid II flippase MurJ</fullName>
    </submittedName>
</protein>
<feature type="transmembrane region" description="Helical" evidence="9">
    <location>
        <begin position="377"/>
        <end position="398"/>
    </location>
</feature>
<keyword evidence="3 9" id="KW-0812">Transmembrane</keyword>
<keyword evidence="5" id="KW-0573">Peptidoglycan synthesis</keyword>
<evidence type="ECO:0000313" key="11">
    <source>
        <dbReference type="Proteomes" id="UP001595872"/>
    </source>
</evidence>
<keyword evidence="7 9" id="KW-0472">Membrane</keyword>
<dbReference type="InterPro" id="IPR004268">
    <property type="entry name" value="MurJ"/>
</dbReference>
<name>A0ABV9U1Q9_9ACTN</name>
<evidence type="ECO:0000256" key="9">
    <source>
        <dbReference type="SAM" id="Phobius"/>
    </source>
</evidence>
<evidence type="ECO:0000256" key="5">
    <source>
        <dbReference type="ARBA" id="ARBA00022984"/>
    </source>
</evidence>
<evidence type="ECO:0000313" key="10">
    <source>
        <dbReference type="EMBL" id="MFC4910397.1"/>
    </source>
</evidence>
<feature type="transmembrane region" description="Helical" evidence="9">
    <location>
        <begin position="335"/>
        <end position="357"/>
    </location>
</feature>
<evidence type="ECO:0000256" key="6">
    <source>
        <dbReference type="ARBA" id="ARBA00022989"/>
    </source>
</evidence>
<feature type="compositionally biased region" description="Low complexity" evidence="8">
    <location>
        <begin position="561"/>
        <end position="572"/>
    </location>
</feature>
<feature type="transmembrane region" description="Helical" evidence="9">
    <location>
        <begin position="201"/>
        <end position="223"/>
    </location>
</feature>
<dbReference type="RefSeq" id="WP_378258723.1">
    <property type="nucleotide sequence ID" value="NZ_JBHSIT010000007.1"/>
</dbReference>
<comment type="subcellular location">
    <subcellularLocation>
        <location evidence="1">Cell membrane</location>
        <topology evidence="1">Multi-pass membrane protein</topology>
    </subcellularLocation>
</comment>
<keyword evidence="11" id="KW-1185">Reference proteome</keyword>
<dbReference type="PANTHER" id="PTHR47019:SF1">
    <property type="entry name" value="LIPID II FLIPPASE MURJ"/>
    <property type="match status" value="1"/>
</dbReference>
<comment type="caution">
    <text evidence="10">The sequence shown here is derived from an EMBL/GenBank/DDBJ whole genome shotgun (WGS) entry which is preliminary data.</text>
</comment>
<feature type="transmembrane region" description="Helical" evidence="9">
    <location>
        <begin position="20"/>
        <end position="43"/>
    </location>
</feature>
<evidence type="ECO:0000256" key="7">
    <source>
        <dbReference type="ARBA" id="ARBA00023136"/>
    </source>
</evidence>
<feature type="compositionally biased region" description="Low complexity" evidence="8">
    <location>
        <begin position="535"/>
        <end position="552"/>
    </location>
</feature>
<evidence type="ECO:0000256" key="3">
    <source>
        <dbReference type="ARBA" id="ARBA00022692"/>
    </source>
</evidence>
<sequence>MTTTGTPAVRTRDAASKSEVLSVGRAAALSAVLVCAGTGMGFVRDLLLAHHFGAGPSTDAFLVSWTVPETVSPLLIEDAMALIMVPVVTRAMLRPNGVSRLARRVAPRLVLVLALLSATVMLLAPWLVRIAAPGVHQASAVTCLRLTAVTVLTFGVTGFMSATLRPHHRFGPPAAIYLAYNIGILAMLLTLAHSWGITSAALGVACGSLFMVLVQLPAFVRVLRRDRGAAPDRAARPHTEQARAAARVEARHVQIAAAAPVVTFTLVRQSQVLVERFFGSSLPEGTISHLNYAQKVAQVPMMLALLVATVTFPRLVRAHLDDDAGRLRRRIEGDLTVVALLIIAAVAYLWTFAPLITRVMFQHGEFTHADSVSTARILRVYSLGLLAQCALGVSVRALSAGRRPSWRTPLAMAAGLTVTFTVAALFSASRGAGALAAGNALGISVAAVLQLVTVRRKVAPIRFGLLGRRLLVTAGCAVAAGFAADRATRLVAGHAAPIVRLLVGGVVLLAVMAAALAVAALVTGAFRDLRGGTAGPDAAAPPDAPQARTDGTGRTGGTDEAGSAPPAGSLPAMRRVNG</sequence>
<proteinExistence type="predicted"/>
<feature type="region of interest" description="Disordered" evidence="8">
    <location>
        <begin position="533"/>
        <end position="578"/>
    </location>
</feature>
<accession>A0ABV9U1Q9</accession>
<dbReference type="Proteomes" id="UP001595872">
    <property type="component" value="Unassembled WGS sequence"/>
</dbReference>
<keyword evidence="6 9" id="KW-1133">Transmembrane helix</keyword>
<dbReference type="PANTHER" id="PTHR47019">
    <property type="entry name" value="LIPID II FLIPPASE MURJ"/>
    <property type="match status" value="1"/>
</dbReference>
<feature type="transmembrane region" description="Helical" evidence="9">
    <location>
        <begin position="496"/>
        <end position="522"/>
    </location>
</feature>
<reference evidence="11" key="1">
    <citation type="journal article" date="2019" name="Int. J. Syst. Evol. Microbiol.">
        <title>The Global Catalogue of Microorganisms (GCM) 10K type strain sequencing project: providing services to taxonomists for standard genome sequencing and annotation.</title>
        <authorList>
            <consortium name="The Broad Institute Genomics Platform"/>
            <consortium name="The Broad Institute Genome Sequencing Center for Infectious Disease"/>
            <person name="Wu L."/>
            <person name="Ma J."/>
        </authorList>
    </citation>
    <scope>NUCLEOTIDE SEQUENCE [LARGE SCALE GENOMIC DNA]</scope>
    <source>
        <strain evidence="11">KLKA75</strain>
    </source>
</reference>
<dbReference type="EMBL" id="JBHSIT010000007">
    <property type="protein sequence ID" value="MFC4910397.1"/>
    <property type="molecule type" value="Genomic_DNA"/>
</dbReference>
<feature type="transmembrane region" description="Helical" evidence="9">
    <location>
        <begin position="410"/>
        <end position="428"/>
    </location>
</feature>
<organism evidence="10 11">
    <name type="scientific">Actinomadura gamaensis</name>
    <dbReference type="NCBI Taxonomy" id="1763541"/>
    <lineage>
        <taxon>Bacteria</taxon>
        <taxon>Bacillati</taxon>
        <taxon>Actinomycetota</taxon>
        <taxon>Actinomycetes</taxon>
        <taxon>Streptosporangiales</taxon>
        <taxon>Thermomonosporaceae</taxon>
        <taxon>Actinomadura</taxon>
    </lineage>
</organism>
<feature type="transmembrane region" description="Helical" evidence="9">
    <location>
        <begin position="174"/>
        <end position="195"/>
    </location>
</feature>
<evidence type="ECO:0000256" key="2">
    <source>
        <dbReference type="ARBA" id="ARBA00022475"/>
    </source>
</evidence>
<keyword evidence="2" id="KW-1003">Cell membrane</keyword>
<evidence type="ECO:0000256" key="1">
    <source>
        <dbReference type="ARBA" id="ARBA00004651"/>
    </source>
</evidence>
<feature type="transmembrane region" description="Helical" evidence="9">
    <location>
        <begin position="466"/>
        <end position="484"/>
    </location>
</feature>
<feature type="transmembrane region" description="Helical" evidence="9">
    <location>
        <begin position="139"/>
        <end position="162"/>
    </location>
</feature>
<feature type="transmembrane region" description="Helical" evidence="9">
    <location>
        <begin position="434"/>
        <end position="454"/>
    </location>
</feature>
<keyword evidence="4" id="KW-0133">Cell shape</keyword>
<dbReference type="PRINTS" id="PR01806">
    <property type="entry name" value="VIRFACTRMVIN"/>
</dbReference>
<evidence type="ECO:0000256" key="8">
    <source>
        <dbReference type="SAM" id="MobiDB-lite"/>
    </source>
</evidence>
<dbReference type="Pfam" id="PF03023">
    <property type="entry name" value="MurJ"/>
    <property type="match status" value="1"/>
</dbReference>